<accession>A0A835BSC2</accession>
<organism evidence="1 2">
    <name type="scientific">Digitaria exilis</name>
    <dbReference type="NCBI Taxonomy" id="1010633"/>
    <lineage>
        <taxon>Eukaryota</taxon>
        <taxon>Viridiplantae</taxon>
        <taxon>Streptophyta</taxon>
        <taxon>Embryophyta</taxon>
        <taxon>Tracheophyta</taxon>
        <taxon>Spermatophyta</taxon>
        <taxon>Magnoliopsida</taxon>
        <taxon>Liliopsida</taxon>
        <taxon>Poales</taxon>
        <taxon>Poaceae</taxon>
        <taxon>PACMAD clade</taxon>
        <taxon>Panicoideae</taxon>
        <taxon>Panicodae</taxon>
        <taxon>Paniceae</taxon>
        <taxon>Anthephorinae</taxon>
        <taxon>Digitaria</taxon>
    </lineage>
</organism>
<evidence type="ECO:0000313" key="2">
    <source>
        <dbReference type="Proteomes" id="UP000636709"/>
    </source>
</evidence>
<comment type="caution">
    <text evidence="1">The sequence shown here is derived from an EMBL/GenBank/DDBJ whole genome shotgun (WGS) entry which is preliminary data.</text>
</comment>
<gene>
    <name evidence="1" type="ORF">HU200_033383</name>
</gene>
<protein>
    <submittedName>
        <fullName evidence="1">Uncharacterized protein</fullName>
    </submittedName>
</protein>
<proteinExistence type="predicted"/>
<evidence type="ECO:0000313" key="1">
    <source>
        <dbReference type="EMBL" id="KAF8702039.1"/>
    </source>
</evidence>
<dbReference type="EMBL" id="JACEFO010001795">
    <property type="protein sequence ID" value="KAF8702039.1"/>
    <property type="molecule type" value="Genomic_DNA"/>
</dbReference>
<keyword evidence="2" id="KW-1185">Reference proteome</keyword>
<dbReference type="Proteomes" id="UP000636709">
    <property type="component" value="Unassembled WGS sequence"/>
</dbReference>
<dbReference type="AlphaFoldDB" id="A0A835BSC2"/>
<reference evidence="1" key="1">
    <citation type="submission" date="2020-07" db="EMBL/GenBank/DDBJ databases">
        <title>Genome sequence and genetic diversity analysis of an under-domesticated orphan crop, white fonio (Digitaria exilis).</title>
        <authorList>
            <person name="Bennetzen J.L."/>
            <person name="Chen S."/>
            <person name="Ma X."/>
            <person name="Wang X."/>
            <person name="Yssel A.E.J."/>
            <person name="Chaluvadi S.R."/>
            <person name="Johnson M."/>
            <person name="Gangashetty P."/>
            <person name="Hamidou F."/>
            <person name="Sanogo M.D."/>
            <person name="Zwaenepoel A."/>
            <person name="Wallace J."/>
            <person name="Van De Peer Y."/>
            <person name="Van Deynze A."/>
        </authorList>
    </citation>
    <scope>NUCLEOTIDE SEQUENCE</scope>
    <source>
        <tissue evidence="1">Leaves</tissue>
    </source>
</reference>
<sequence length="19" mass="2441">MKWEYWAFTRWISSFSAPF</sequence>
<name>A0A835BSC2_9POAL</name>